<protein>
    <submittedName>
        <fullName evidence="2">Uncharacterized protein</fullName>
    </submittedName>
</protein>
<evidence type="ECO:0000256" key="1">
    <source>
        <dbReference type="SAM" id="MobiDB-lite"/>
    </source>
</evidence>
<sequence>MFVTGFLAFVFIGSGCVTTPVSIMSPEEAANSLTLANGSHVMVRPTVLGVGGTLVGWFGGEEEVRDVMIVEWVSGERVALSWTIATDVETEASKQEKAEYDALYAQSPVGLEIPEPPEPTYEQEIVEGTLSSHVLASADTLMLPSAWPIGEGGVVESSLIWLARNHFDELVNTRSTTVSLGLFDESLMKVEAVTDEVESFMDSVSSFITPFLPSSSEESGEEETGVTEETALESNSLSRLEANPKWGDYTLLVDGVKTTVQVVEAKNAFASYKILANPENPIILKIQLTPLSQGNLELLSRDGIVQGFGGYEITQINQKTSE</sequence>
<name>A0A2M8LGD2_9BACT</name>
<feature type="region of interest" description="Disordered" evidence="1">
    <location>
        <begin position="211"/>
        <end position="237"/>
    </location>
</feature>
<evidence type="ECO:0000313" key="3">
    <source>
        <dbReference type="Proteomes" id="UP000231436"/>
    </source>
</evidence>
<reference evidence="3" key="1">
    <citation type="submission" date="2017-09" db="EMBL/GenBank/DDBJ databases">
        <title>Depth-based differentiation of microbial function through sediment-hosted aquifers and enrichment of novel symbionts in the deep terrestrial subsurface.</title>
        <authorList>
            <person name="Probst A.J."/>
            <person name="Ladd B."/>
            <person name="Jarett J.K."/>
            <person name="Geller-Mcgrath D.E."/>
            <person name="Sieber C.M.K."/>
            <person name="Emerson J.B."/>
            <person name="Anantharaman K."/>
            <person name="Thomas B.C."/>
            <person name="Malmstrom R."/>
            <person name="Stieglmeier M."/>
            <person name="Klingl A."/>
            <person name="Woyke T."/>
            <person name="Ryan C.M."/>
            <person name="Banfield J.F."/>
        </authorList>
    </citation>
    <scope>NUCLEOTIDE SEQUENCE [LARGE SCALE GENOMIC DNA]</scope>
</reference>
<gene>
    <name evidence="2" type="ORF">COV05_04000</name>
</gene>
<proteinExistence type="predicted"/>
<dbReference type="AlphaFoldDB" id="A0A2M8LGD2"/>
<dbReference type="EMBL" id="PFEU01000018">
    <property type="protein sequence ID" value="PJE76503.1"/>
    <property type="molecule type" value="Genomic_DNA"/>
</dbReference>
<organism evidence="2 3">
    <name type="scientific">Candidatus Uhrbacteria bacterium CG10_big_fil_rev_8_21_14_0_10_48_16</name>
    <dbReference type="NCBI Taxonomy" id="1975038"/>
    <lineage>
        <taxon>Bacteria</taxon>
        <taxon>Candidatus Uhriibacteriota</taxon>
    </lineage>
</organism>
<comment type="caution">
    <text evidence="2">The sequence shown here is derived from an EMBL/GenBank/DDBJ whole genome shotgun (WGS) entry which is preliminary data.</text>
</comment>
<dbReference type="Proteomes" id="UP000231436">
    <property type="component" value="Unassembled WGS sequence"/>
</dbReference>
<evidence type="ECO:0000313" key="2">
    <source>
        <dbReference type="EMBL" id="PJE76503.1"/>
    </source>
</evidence>
<accession>A0A2M8LGD2</accession>